<dbReference type="EMBL" id="CP152276">
    <property type="protein sequence ID" value="XAE41675.1"/>
    <property type="molecule type" value="Genomic_DNA"/>
</dbReference>
<protein>
    <submittedName>
        <fullName evidence="1">Uncharacterized protein</fullName>
    </submittedName>
</protein>
<dbReference type="RefSeq" id="WP_342627552.1">
    <property type="nucleotide sequence ID" value="NZ_CP152276.1"/>
</dbReference>
<gene>
    <name evidence="1" type="ORF">AAC691_15470</name>
</gene>
<sequence length="78" mass="8374">MIKIDINTVDANLLADIAGDEAQFQAFEADRYQIVFSDDMQRGGIVLVGSGSSGVTEWTDATGPADVLARFLADDMHP</sequence>
<reference evidence="1 2" key="1">
    <citation type="submission" date="2024-04" db="EMBL/GenBank/DDBJ databases">
        <title>Complete genome sequence of Nguyenibacter vanlangesis HBCM-1154, a strain capable of nitrogen fixation, IAA production, and phosphorus solubilization isolated from sugarcane soil.</title>
        <authorList>
            <person name="MY HANH P."/>
        </authorList>
    </citation>
    <scope>NUCLEOTIDE SEQUENCE [LARGE SCALE GENOMIC DNA]</scope>
    <source>
        <strain evidence="1 2">HBCM 1154</strain>
    </source>
</reference>
<name>A0ABZ3D1V7_9PROT</name>
<accession>A0ABZ3D1V7</accession>
<dbReference type="Proteomes" id="UP001449795">
    <property type="component" value="Chromosome"/>
</dbReference>
<proteinExistence type="predicted"/>
<keyword evidence="2" id="KW-1185">Reference proteome</keyword>
<evidence type="ECO:0000313" key="1">
    <source>
        <dbReference type="EMBL" id="XAE41675.1"/>
    </source>
</evidence>
<organism evidence="1 2">
    <name type="scientific">Nguyenibacter vanlangensis</name>
    <dbReference type="NCBI Taxonomy" id="1216886"/>
    <lineage>
        <taxon>Bacteria</taxon>
        <taxon>Pseudomonadati</taxon>
        <taxon>Pseudomonadota</taxon>
        <taxon>Alphaproteobacteria</taxon>
        <taxon>Acetobacterales</taxon>
        <taxon>Acetobacteraceae</taxon>
        <taxon>Nguyenibacter</taxon>
    </lineage>
</organism>
<evidence type="ECO:0000313" key="2">
    <source>
        <dbReference type="Proteomes" id="UP001449795"/>
    </source>
</evidence>